<comment type="caution">
    <text evidence="1">The sequence shown here is derived from an EMBL/GenBank/DDBJ whole genome shotgun (WGS) entry which is preliminary data.</text>
</comment>
<evidence type="ECO:0000313" key="1">
    <source>
        <dbReference type="EMBL" id="MBB6054085.1"/>
    </source>
</evidence>
<accession>A0A7W9SXB2</accession>
<reference evidence="1 2" key="1">
    <citation type="submission" date="2020-08" db="EMBL/GenBank/DDBJ databases">
        <title>Genomic Encyclopedia of Type Strains, Phase IV (KMG-IV): sequencing the most valuable type-strain genomes for metagenomic binning, comparative biology and taxonomic classification.</title>
        <authorList>
            <person name="Goeker M."/>
        </authorList>
    </citation>
    <scope>NUCLEOTIDE SEQUENCE [LARGE SCALE GENOMIC DNA]</scope>
    <source>
        <strain evidence="1 2">DSM 23562</strain>
    </source>
</reference>
<dbReference type="AlphaFoldDB" id="A0A7W9SXB2"/>
<sequence>MTSTADIAKIDWRGSASATKNFNIAIYPSIAGGSQPLVPTPDTNGNTALAAYNVAGLAGASVGTFNGIAMYDYHFDLPTTFQAQANTKYWLRILGDDGS</sequence>
<keyword evidence="2" id="KW-1185">Reference proteome</keyword>
<dbReference type="RefSeq" id="WP_184204166.1">
    <property type="nucleotide sequence ID" value="NZ_JACHGW010000013.1"/>
</dbReference>
<organism evidence="1 2">
    <name type="scientific">Armatimonas rosea</name>
    <dbReference type="NCBI Taxonomy" id="685828"/>
    <lineage>
        <taxon>Bacteria</taxon>
        <taxon>Bacillati</taxon>
        <taxon>Armatimonadota</taxon>
        <taxon>Armatimonadia</taxon>
        <taxon>Armatimonadales</taxon>
        <taxon>Armatimonadaceae</taxon>
        <taxon>Armatimonas</taxon>
    </lineage>
</organism>
<name>A0A7W9SXB2_ARMRO</name>
<proteinExistence type="predicted"/>
<protein>
    <submittedName>
        <fullName evidence="1">Uncharacterized protein</fullName>
    </submittedName>
</protein>
<gene>
    <name evidence="1" type="ORF">HNQ39_005932</name>
</gene>
<dbReference type="Proteomes" id="UP000520814">
    <property type="component" value="Unassembled WGS sequence"/>
</dbReference>
<dbReference type="EMBL" id="JACHGW010000013">
    <property type="protein sequence ID" value="MBB6054085.1"/>
    <property type="molecule type" value="Genomic_DNA"/>
</dbReference>
<evidence type="ECO:0000313" key="2">
    <source>
        <dbReference type="Proteomes" id="UP000520814"/>
    </source>
</evidence>